<name>K2SRA2_MACPH</name>
<dbReference type="OrthoDB" id="10492438at2759"/>
<keyword evidence="1" id="KW-0472">Membrane</keyword>
<feature type="signal peptide" evidence="2">
    <location>
        <begin position="1"/>
        <end position="25"/>
    </location>
</feature>
<evidence type="ECO:0000256" key="1">
    <source>
        <dbReference type="SAM" id="Phobius"/>
    </source>
</evidence>
<evidence type="ECO:0000256" key="2">
    <source>
        <dbReference type="SAM" id="SignalP"/>
    </source>
</evidence>
<dbReference type="EMBL" id="AHHD01000164">
    <property type="protein sequence ID" value="EKG19240.1"/>
    <property type="molecule type" value="Genomic_DNA"/>
</dbReference>
<feature type="transmembrane region" description="Helical" evidence="1">
    <location>
        <begin position="111"/>
        <end position="129"/>
    </location>
</feature>
<dbReference type="VEuPathDB" id="FungiDB:MPH_03501"/>
<keyword evidence="1" id="KW-1133">Transmembrane helix</keyword>
<keyword evidence="2" id="KW-0732">Signal</keyword>
<evidence type="ECO:0000313" key="4">
    <source>
        <dbReference type="Proteomes" id="UP000007129"/>
    </source>
</evidence>
<feature type="transmembrane region" description="Helical" evidence="1">
    <location>
        <begin position="135"/>
        <end position="152"/>
    </location>
</feature>
<organism evidence="3 4">
    <name type="scientific">Macrophomina phaseolina (strain MS6)</name>
    <name type="common">Charcoal rot fungus</name>
    <dbReference type="NCBI Taxonomy" id="1126212"/>
    <lineage>
        <taxon>Eukaryota</taxon>
        <taxon>Fungi</taxon>
        <taxon>Dikarya</taxon>
        <taxon>Ascomycota</taxon>
        <taxon>Pezizomycotina</taxon>
        <taxon>Dothideomycetes</taxon>
        <taxon>Dothideomycetes incertae sedis</taxon>
        <taxon>Botryosphaeriales</taxon>
        <taxon>Botryosphaeriaceae</taxon>
        <taxon>Macrophomina</taxon>
    </lineage>
</organism>
<sequence>MRVTTSRTLLTVLGLTSWLAAPVSAYFYCKFPKKIVCPGGVEIPQNKLEETARRAKEGSVYEKSAANIASGLCSIIHLPYYIGSTTASTLIPPSNARMSSIRRQAKARTTVLIIESWLLSYLWGIHNLMRTELHVVVLFLFLFFFLNSAAVNI</sequence>
<keyword evidence="1" id="KW-0812">Transmembrane</keyword>
<dbReference type="HOGENOM" id="CLU_1713609_0_0_1"/>
<evidence type="ECO:0000313" key="3">
    <source>
        <dbReference type="EMBL" id="EKG19240.1"/>
    </source>
</evidence>
<protein>
    <submittedName>
        <fullName evidence="3">Uncharacterized protein</fullName>
    </submittedName>
</protein>
<dbReference type="InParanoid" id="K2SRA2"/>
<gene>
    <name evidence="3" type="ORF">MPH_03501</name>
</gene>
<proteinExistence type="predicted"/>
<feature type="chain" id="PRO_5003864696" evidence="2">
    <location>
        <begin position="26"/>
        <end position="153"/>
    </location>
</feature>
<dbReference type="AlphaFoldDB" id="K2SRA2"/>
<accession>K2SRA2</accession>
<dbReference type="Proteomes" id="UP000007129">
    <property type="component" value="Unassembled WGS sequence"/>
</dbReference>
<reference evidence="3 4" key="1">
    <citation type="journal article" date="2012" name="BMC Genomics">
        <title>Tools to kill: Genome of one of the most destructive plant pathogenic fungi Macrophomina phaseolina.</title>
        <authorList>
            <person name="Islam M.S."/>
            <person name="Haque M.S."/>
            <person name="Islam M.M."/>
            <person name="Emdad E.M."/>
            <person name="Halim A."/>
            <person name="Hossen Q.M.M."/>
            <person name="Hossain M.Z."/>
            <person name="Ahmed B."/>
            <person name="Rahim S."/>
            <person name="Rahman M.S."/>
            <person name="Alam M.M."/>
            <person name="Hou S."/>
            <person name="Wan X."/>
            <person name="Saito J.A."/>
            <person name="Alam M."/>
        </authorList>
    </citation>
    <scope>NUCLEOTIDE SEQUENCE [LARGE SCALE GENOMIC DNA]</scope>
    <source>
        <strain evidence="3 4">MS6</strain>
    </source>
</reference>
<dbReference type="eggNOG" id="ENOG502T0CC">
    <property type="taxonomic scope" value="Eukaryota"/>
</dbReference>
<comment type="caution">
    <text evidence="3">The sequence shown here is derived from an EMBL/GenBank/DDBJ whole genome shotgun (WGS) entry which is preliminary data.</text>
</comment>